<proteinExistence type="predicted"/>
<feature type="non-terminal residue" evidence="1">
    <location>
        <position position="1"/>
    </location>
</feature>
<organism evidence="1 2">
    <name type="scientific">Trifolium medium</name>
    <dbReference type="NCBI Taxonomy" id="97028"/>
    <lineage>
        <taxon>Eukaryota</taxon>
        <taxon>Viridiplantae</taxon>
        <taxon>Streptophyta</taxon>
        <taxon>Embryophyta</taxon>
        <taxon>Tracheophyta</taxon>
        <taxon>Spermatophyta</taxon>
        <taxon>Magnoliopsida</taxon>
        <taxon>eudicotyledons</taxon>
        <taxon>Gunneridae</taxon>
        <taxon>Pentapetalae</taxon>
        <taxon>rosids</taxon>
        <taxon>fabids</taxon>
        <taxon>Fabales</taxon>
        <taxon>Fabaceae</taxon>
        <taxon>Papilionoideae</taxon>
        <taxon>50 kb inversion clade</taxon>
        <taxon>NPAAA clade</taxon>
        <taxon>Hologalegina</taxon>
        <taxon>IRL clade</taxon>
        <taxon>Trifolieae</taxon>
        <taxon>Trifolium</taxon>
    </lineage>
</organism>
<evidence type="ECO:0000313" key="1">
    <source>
        <dbReference type="EMBL" id="MCI88228.1"/>
    </source>
</evidence>
<evidence type="ECO:0000313" key="2">
    <source>
        <dbReference type="Proteomes" id="UP000265520"/>
    </source>
</evidence>
<dbReference type="EMBL" id="LXQA011187703">
    <property type="protein sequence ID" value="MCI88228.1"/>
    <property type="molecule type" value="Genomic_DNA"/>
</dbReference>
<comment type="caution">
    <text evidence="1">The sequence shown here is derived from an EMBL/GenBank/DDBJ whole genome shotgun (WGS) entry which is preliminary data.</text>
</comment>
<reference evidence="1 2" key="1">
    <citation type="journal article" date="2018" name="Front. Plant Sci.">
        <title>Red Clover (Trifolium pratense) and Zigzag Clover (T. medium) - A Picture of Genomic Similarities and Differences.</title>
        <authorList>
            <person name="Dluhosova J."/>
            <person name="Istvanek J."/>
            <person name="Nedelnik J."/>
            <person name="Repkova J."/>
        </authorList>
    </citation>
    <scope>NUCLEOTIDE SEQUENCE [LARGE SCALE GENOMIC DNA]</scope>
    <source>
        <strain evidence="2">cv. 10/8</strain>
        <tissue evidence="1">Leaf</tissue>
    </source>
</reference>
<sequence>DEHRAFSSSAWNKTQKLLGGARFAEENEYIAITEDSDVAVESVDGG</sequence>
<accession>A0A392VIJ6</accession>
<keyword evidence="2" id="KW-1185">Reference proteome</keyword>
<name>A0A392VIJ6_9FABA</name>
<dbReference type="Proteomes" id="UP000265520">
    <property type="component" value="Unassembled WGS sequence"/>
</dbReference>
<protein>
    <submittedName>
        <fullName evidence="1">Uncharacterized protein</fullName>
    </submittedName>
</protein>
<dbReference type="AlphaFoldDB" id="A0A392VIJ6"/>